<keyword evidence="7 19" id="KW-0963">Cytoplasm</keyword>
<evidence type="ECO:0000259" key="20">
    <source>
        <dbReference type="PROSITE" id="PS51387"/>
    </source>
</evidence>
<evidence type="ECO:0000256" key="12">
    <source>
        <dbReference type="ARBA" id="ARBA00022960"/>
    </source>
</evidence>
<name>A0A3S4X7E4_9BACT</name>
<dbReference type="SUPFAM" id="SSF56176">
    <property type="entry name" value="FAD-binding/transporter-associated domain-like"/>
    <property type="match status" value="1"/>
</dbReference>
<dbReference type="InterPro" id="IPR006094">
    <property type="entry name" value="Oxid_FAD_bind_N"/>
</dbReference>
<dbReference type="EMBL" id="LR134384">
    <property type="protein sequence ID" value="VEH15530.1"/>
    <property type="molecule type" value="Genomic_DNA"/>
</dbReference>
<evidence type="ECO:0000256" key="5">
    <source>
        <dbReference type="ARBA" id="ARBA00012518"/>
    </source>
</evidence>
<feature type="active site" description="Proton donor" evidence="19">
    <location>
        <position position="250"/>
    </location>
</feature>
<comment type="similarity">
    <text evidence="19">Belongs to the MurB family.</text>
</comment>
<dbReference type="GO" id="GO:0071949">
    <property type="term" value="F:FAD binding"/>
    <property type="evidence" value="ECO:0007669"/>
    <property type="project" value="InterPro"/>
</dbReference>
<dbReference type="NCBIfam" id="NF000755">
    <property type="entry name" value="PRK00046.1"/>
    <property type="match status" value="1"/>
</dbReference>
<dbReference type="PANTHER" id="PTHR21071">
    <property type="entry name" value="UDP-N-ACETYLENOLPYRUVOYLGLUCOSAMINE REDUCTASE"/>
    <property type="match status" value="1"/>
</dbReference>
<dbReference type="GO" id="GO:0051301">
    <property type="term" value="P:cell division"/>
    <property type="evidence" value="ECO:0007669"/>
    <property type="project" value="UniProtKB-KW"/>
</dbReference>
<evidence type="ECO:0000256" key="11">
    <source>
        <dbReference type="ARBA" id="ARBA00022857"/>
    </source>
</evidence>
<keyword evidence="16 19" id="KW-0961">Cell wall biogenesis/degradation</keyword>
<dbReference type="Pfam" id="PF01565">
    <property type="entry name" value="FAD_binding_4"/>
    <property type="match status" value="1"/>
</dbReference>
<keyword evidence="11 19" id="KW-0521">NADP</keyword>
<keyword evidence="8 19" id="KW-0132">Cell division</keyword>
<dbReference type="Gene3D" id="3.30.43.10">
    <property type="entry name" value="Uridine Diphospho-n-acetylenolpyruvylglucosamine Reductase, domain 2"/>
    <property type="match status" value="1"/>
</dbReference>
<sequence length="350" mass="39341">MDVDKTLNVTCETMKDIRNYSLLEHNTFGIDALCKRFLEYASVNEAKKLVLQLTDDDSPILIIGEGSNLLLQGDYPGTVIHSAVRGIEVKPVENGYLLRCGSGEIFDDVVAYAVSHGYYGMENLSLIPGEVGASAVQNIGAYGAEAKDFIEEIEAVEIATGREVRLANSACEYSYRQSKFKHEWKEKFLITAVTYRLSNVFTPRLDYGNIRTKLAEKKIMQPTAEELRRTIIEIRQEKLPDPKVMGNAGSFFMNPIVDEEKYKQLRMQYPQIPSYQVTEHTYKIPAGWMIEQCGWKGKALGKAGVHDKQALVLVNRGGASGKDIITLCHTIQHDVKERFGIEINPEVNIR</sequence>
<proteinExistence type="inferred from homology"/>
<evidence type="ECO:0000256" key="3">
    <source>
        <dbReference type="ARBA" id="ARBA00004496"/>
    </source>
</evidence>
<keyword evidence="9 19" id="KW-0285">Flavoprotein</keyword>
<dbReference type="InterPro" id="IPR011601">
    <property type="entry name" value="MurB_C"/>
</dbReference>
<dbReference type="InterPro" id="IPR016169">
    <property type="entry name" value="FAD-bd_PCMH_sub2"/>
</dbReference>
<evidence type="ECO:0000256" key="19">
    <source>
        <dbReference type="HAMAP-Rule" id="MF_00037"/>
    </source>
</evidence>
<evidence type="ECO:0000256" key="6">
    <source>
        <dbReference type="ARBA" id="ARBA00015188"/>
    </source>
</evidence>
<evidence type="ECO:0000313" key="22">
    <source>
        <dbReference type="Proteomes" id="UP000274578"/>
    </source>
</evidence>
<dbReference type="GO" id="GO:0008762">
    <property type="term" value="F:UDP-N-acetylmuramate dehydrogenase activity"/>
    <property type="evidence" value="ECO:0007669"/>
    <property type="project" value="UniProtKB-UniRule"/>
</dbReference>
<comment type="subcellular location">
    <subcellularLocation>
        <location evidence="3 19">Cytoplasm</location>
    </subcellularLocation>
</comment>
<dbReference type="NCBIfam" id="NF010478">
    <property type="entry name" value="PRK13903.1"/>
    <property type="match status" value="1"/>
</dbReference>
<dbReference type="InterPro" id="IPR036318">
    <property type="entry name" value="FAD-bd_PCMH-like_sf"/>
</dbReference>
<evidence type="ECO:0000256" key="1">
    <source>
        <dbReference type="ARBA" id="ARBA00001974"/>
    </source>
</evidence>
<evidence type="ECO:0000256" key="2">
    <source>
        <dbReference type="ARBA" id="ARBA00003921"/>
    </source>
</evidence>
<comment type="catalytic activity">
    <reaction evidence="18 19">
        <text>UDP-N-acetyl-alpha-D-muramate + NADP(+) = UDP-N-acetyl-3-O-(1-carboxyvinyl)-alpha-D-glucosamine + NADPH + H(+)</text>
        <dbReference type="Rhea" id="RHEA:12248"/>
        <dbReference type="ChEBI" id="CHEBI:15378"/>
        <dbReference type="ChEBI" id="CHEBI:57783"/>
        <dbReference type="ChEBI" id="CHEBI:58349"/>
        <dbReference type="ChEBI" id="CHEBI:68483"/>
        <dbReference type="ChEBI" id="CHEBI:70757"/>
        <dbReference type="EC" id="1.3.1.98"/>
    </reaction>
</comment>
<evidence type="ECO:0000313" key="21">
    <source>
        <dbReference type="EMBL" id="VEH15530.1"/>
    </source>
</evidence>
<keyword evidence="12 19" id="KW-0133">Cell shape</keyword>
<keyword evidence="14 19" id="KW-0560">Oxidoreductase</keyword>
<dbReference type="EC" id="1.3.1.98" evidence="5 19"/>
<organism evidence="21 22">
    <name type="scientific">Segatella oris</name>
    <dbReference type="NCBI Taxonomy" id="28135"/>
    <lineage>
        <taxon>Bacteria</taxon>
        <taxon>Pseudomonadati</taxon>
        <taxon>Bacteroidota</taxon>
        <taxon>Bacteroidia</taxon>
        <taxon>Bacteroidales</taxon>
        <taxon>Prevotellaceae</taxon>
        <taxon>Segatella</taxon>
    </lineage>
</organism>
<dbReference type="Gene3D" id="3.90.78.10">
    <property type="entry name" value="UDP-N-acetylenolpyruvoylglucosamine reductase, C-terminal domain"/>
    <property type="match status" value="1"/>
</dbReference>
<protein>
    <recommendedName>
        <fullName evidence="6 19">UDP-N-acetylenolpyruvoylglucosamine reductase</fullName>
        <ecNumber evidence="5 19">1.3.1.98</ecNumber>
    </recommendedName>
    <alternativeName>
        <fullName evidence="17 19">UDP-N-acetylmuramate dehydrogenase</fullName>
    </alternativeName>
</protein>
<dbReference type="GO" id="GO:0008360">
    <property type="term" value="P:regulation of cell shape"/>
    <property type="evidence" value="ECO:0007669"/>
    <property type="project" value="UniProtKB-KW"/>
</dbReference>
<dbReference type="NCBIfam" id="TIGR00179">
    <property type="entry name" value="murB"/>
    <property type="match status" value="1"/>
</dbReference>
<dbReference type="SUPFAM" id="SSF56194">
    <property type="entry name" value="Uridine diphospho-N-Acetylenolpyruvylglucosamine reductase, MurB, C-terminal domain"/>
    <property type="match status" value="1"/>
</dbReference>
<dbReference type="InterPro" id="IPR003170">
    <property type="entry name" value="MurB"/>
</dbReference>
<keyword evidence="15 19" id="KW-0131">Cell cycle</keyword>
<evidence type="ECO:0000256" key="10">
    <source>
        <dbReference type="ARBA" id="ARBA00022827"/>
    </source>
</evidence>
<evidence type="ECO:0000256" key="14">
    <source>
        <dbReference type="ARBA" id="ARBA00023002"/>
    </source>
</evidence>
<dbReference type="HAMAP" id="MF_00037">
    <property type="entry name" value="MurB"/>
    <property type="match status" value="1"/>
</dbReference>
<gene>
    <name evidence="19 21" type="primary">murB</name>
    <name evidence="21" type="ORF">NCTC13071_01534</name>
</gene>
<dbReference type="PANTHER" id="PTHR21071:SF4">
    <property type="entry name" value="UDP-N-ACETYLENOLPYRUVOYLGLUCOSAMINE REDUCTASE"/>
    <property type="match status" value="1"/>
</dbReference>
<feature type="domain" description="FAD-binding PCMH-type" evidence="20">
    <location>
        <begin position="30"/>
        <end position="200"/>
    </location>
</feature>
<dbReference type="Gene3D" id="3.30.465.10">
    <property type="match status" value="1"/>
</dbReference>
<evidence type="ECO:0000256" key="15">
    <source>
        <dbReference type="ARBA" id="ARBA00023306"/>
    </source>
</evidence>
<dbReference type="PROSITE" id="PS51387">
    <property type="entry name" value="FAD_PCMH"/>
    <property type="match status" value="1"/>
</dbReference>
<dbReference type="GO" id="GO:0071555">
    <property type="term" value="P:cell wall organization"/>
    <property type="evidence" value="ECO:0007669"/>
    <property type="project" value="UniProtKB-KW"/>
</dbReference>
<comment type="cofactor">
    <cofactor evidence="1 19">
        <name>FAD</name>
        <dbReference type="ChEBI" id="CHEBI:57692"/>
    </cofactor>
</comment>
<dbReference type="Pfam" id="PF02873">
    <property type="entry name" value="MurB_C"/>
    <property type="match status" value="1"/>
</dbReference>
<dbReference type="InterPro" id="IPR016166">
    <property type="entry name" value="FAD-bd_PCMH"/>
</dbReference>
<dbReference type="GO" id="GO:0005829">
    <property type="term" value="C:cytosol"/>
    <property type="evidence" value="ECO:0007669"/>
    <property type="project" value="TreeGrafter"/>
</dbReference>
<dbReference type="InterPro" id="IPR016167">
    <property type="entry name" value="FAD-bd_PCMH_sub1"/>
</dbReference>
<evidence type="ECO:0000256" key="13">
    <source>
        <dbReference type="ARBA" id="ARBA00022984"/>
    </source>
</evidence>
<dbReference type="AlphaFoldDB" id="A0A3S4X7E4"/>
<comment type="pathway">
    <text evidence="4 19">Cell wall biogenesis; peptidoglycan biosynthesis.</text>
</comment>
<dbReference type="InterPro" id="IPR036635">
    <property type="entry name" value="MurB_C_sf"/>
</dbReference>
<feature type="active site" evidence="19">
    <location>
        <position position="176"/>
    </location>
</feature>
<evidence type="ECO:0000256" key="8">
    <source>
        <dbReference type="ARBA" id="ARBA00022618"/>
    </source>
</evidence>
<accession>A0A3S4X7E4</accession>
<dbReference type="Proteomes" id="UP000274578">
    <property type="component" value="Chromosome 1"/>
</dbReference>
<reference evidence="21 22" key="1">
    <citation type="submission" date="2018-12" db="EMBL/GenBank/DDBJ databases">
        <authorList>
            <consortium name="Pathogen Informatics"/>
        </authorList>
    </citation>
    <scope>NUCLEOTIDE SEQUENCE [LARGE SCALE GENOMIC DNA]</scope>
    <source>
        <strain evidence="21 22">NCTC13071</strain>
    </source>
</reference>
<evidence type="ECO:0000256" key="16">
    <source>
        <dbReference type="ARBA" id="ARBA00023316"/>
    </source>
</evidence>
<evidence type="ECO:0000256" key="17">
    <source>
        <dbReference type="ARBA" id="ARBA00031026"/>
    </source>
</evidence>
<dbReference type="KEGG" id="poc:NCTC13071_01534"/>
<evidence type="ECO:0000256" key="7">
    <source>
        <dbReference type="ARBA" id="ARBA00022490"/>
    </source>
</evidence>
<keyword evidence="10 19" id="KW-0274">FAD</keyword>
<keyword evidence="13 19" id="KW-0573">Peptidoglycan synthesis</keyword>
<feature type="active site" evidence="19">
    <location>
        <position position="346"/>
    </location>
</feature>
<dbReference type="UniPathway" id="UPA00219"/>
<comment type="function">
    <text evidence="2 19">Cell wall formation.</text>
</comment>
<evidence type="ECO:0000256" key="4">
    <source>
        <dbReference type="ARBA" id="ARBA00004752"/>
    </source>
</evidence>
<dbReference type="GO" id="GO:0009252">
    <property type="term" value="P:peptidoglycan biosynthetic process"/>
    <property type="evidence" value="ECO:0007669"/>
    <property type="project" value="UniProtKB-UniRule"/>
</dbReference>
<evidence type="ECO:0000256" key="18">
    <source>
        <dbReference type="ARBA" id="ARBA00048914"/>
    </source>
</evidence>
<evidence type="ECO:0000256" key="9">
    <source>
        <dbReference type="ARBA" id="ARBA00022630"/>
    </source>
</evidence>